<dbReference type="EMBL" id="JADKYB010000006">
    <property type="protein sequence ID" value="MBM9505460.1"/>
    <property type="molecule type" value="Genomic_DNA"/>
</dbReference>
<gene>
    <name evidence="1" type="ORF">ITX44_13055</name>
</gene>
<reference evidence="1 2" key="1">
    <citation type="submission" date="2021-01" db="EMBL/GenBank/DDBJ databases">
        <title>Streptomyces acididurans sp. nov., isolated from a peat swamp forest soil.</title>
        <authorList>
            <person name="Chantavorakit T."/>
            <person name="Duangmal K."/>
        </authorList>
    </citation>
    <scope>NUCLEOTIDE SEQUENCE [LARGE SCALE GENOMIC DNA]</scope>
    <source>
        <strain evidence="1 2">KK5PA1</strain>
    </source>
</reference>
<comment type="caution">
    <text evidence="1">The sequence shown here is derived from an EMBL/GenBank/DDBJ whole genome shotgun (WGS) entry which is preliminary data.</text>
</comment>
<evidence type="ECO:0000313" key="2">
    <source>
        <dbReference type="Proteomes" id="UP000749040"/>
    </source>
</evidence>
<proteinExistence type="predicted"/>
<organism evidence="1 2">
    <name type="scientific">Actinacidiphila acididurans</name>
    <dbReference type="NCBI Taxonomy" id="2784346"/>
    <lineage>
        <taxon>Bacteria</taxon>
        <taxon>Bacillati</taxon>
        <taxon>Actinomycetota</taxon>
        <taxon>Actinomycetes</taxon>
        <taxon>Kitasatosporales</taxon>
        <taxon>Streptomycetaceae</taxon>
        <taxon>Actinacidiphila</taxon>
    </lineage>
</organism>
<name>A0ABS2TT74_9ACTN</name>
<evidence type="ECO:0000313" key="1">
    <source>
        <dbReference type="EMBL" id="MBM9505460.1"/>
    </source>
</evidence>
<accession>A0ABS2TT74</accession>
<dbReference type="Proteomes" id="UP000749040">
    <property type="component" value="Unassembled WGS sequence"/>
</dbReference>
<dbReference type="RefSeq" id="WP_205357325.1">
    <property type="nucleotide sequence ID" value="NZ_JADKYB010000006.1"/>
</dbReference>
<sequence length="93" mass="9339">MGSDGAELNPDDILWAPGIDYVAGWREAKNAAEALATALLTAWPDAEDVTAVAQSAADGSGLVQLHIPPSTARALAALVRGSAAGRGGQRSAS</sequence>
<protein>
    <submittedName>
        <fullName evidence="1">Uncharacterized protein</fullName>
    </submittedName>
</protein>
<keyword evidence="2" id="KW-1185">Reference proteome</keyword>